<dbReference type="EMBL" id="JBBPBM010000510">
    <property type="protein sequence ID" value="KAK8494680.1"/>
    <property type="molecule type" value="Genomic_DNA"/>
</dbReference>
<proteinExistence type="predicted"/>
<feature type="transmembrane region" description="Helical" evidence="1">
    <location>
        <begin position="6"/>
        <end position="29"/>
    </location>
</feature>
<keyword evidence="1" id="KW-0812">Transmembrane</keyword>
<accession>A0ABR2ALW6</accession>
<protein>
    <submittedName>
        <fullName evidence="2">Uncharacterized protein</fullName>
    </submittedName>
</protein>
<comment type="caution">
    <text evidence="2">The sequence shown here is derived from an EMBL/GenBank/DDBJ whole genome shotgun (WGS) entry which is preliminary data.</text>
</comment>
<keyword evidence="3" id="KW-1185">Reference proteome</keyword>
<evidence type="ECO:0000313" key="2">
    <source>
        <dbReference type="EMBL" id="KAK8494680.1"/>
    </source>
</evidence>
<evidence type="ECO:0000256" key="1">
    <source>
        <dbReference type="SAM" id="Phobius"/>
    </source>
</evidence>
<reference evidence="2 3" key="1">
    <citation type="journal article" date="2024" name="G3 (Bethesda)">
        <title>Genome assembly of Hibiscus sabdariffa L. provides insights into metabolisms of medicinal natural products.</title>
        <authorList>
            <person name="Kim T."/>
        </authorList>
    </citation>
    <scope>NUCLEOTIDE SEQUENCE [LARGE SCALE GENOMIC DNA]</scope>
    <source>
        <strain evidence="2">TK-2024</strain>
        <tissue evidence="2">Old leaves</tissue>
    </source>
</reference>
<sequence length="76" mass="8274">MGGSRIWLAASIGGCGSEGWSLMIVLLMMMDEGGSFGGLGLRQLLGAFRLMEVLGNNFAVDRDMRLRQERPTVDPK</sequence>
<organism evidence="2 3">
    <name type="scientific">Hibiscus sabdariffa</name>
    <name type="common">roselle</name>
    <dbReference type="NCBI Taxonomy" id="183260"/>
    <lineage>
        <taxon>Eukaryota</taxon>
        <taxon>Viridiplantae</taxon>
        <taxon>Streptophyta</taxon>
        <taxon>Embryophyta</taxon>
        <taxon>Tracheophyta</taxon>
        <taxon>Spermatophyta</taxon>
        <taxon>Magnoliopsida</taxon>
        <taxon>eudicotyledons</taxon>
        <taxon>Gunneridae</taxon>
        <taxon>Pentapetalae</taxon>
        <taxon>rosids</taxon>
        <taxon>malvids</taxon>
        <taxon>Malvales</taxon>
        <taxon>Malvaceae</taxon>
        <taxon>Malvoideae</taxon>
        <taxon>Hibiscus</taxon>
    </lineage>
</organism>
<keyword evidence="1" id="KW-0472">Membrane</keyword>
<evidence type="ECO:0000313" key="3">
    <source>
        <dbReference type="Proteomes" id="UP001472677"/>
    </source>
</evidence>
<name>A0ABR2ALW6_9ROSI</name>
<gene>
    <name evidence="2" type="ORF">V6N12_037492</name>
</gene>
<dbReference type="Proteomes" id="UP001472677">
    <property type="component" value="Unassembled WGS sequence"/>
</dbReference>
<keyword evidence="1" id="KW-1133">Transmembrane helix</keyword>